<reference evidence="1 2" key="1">
    <citation type="submission" date="2019-12" db="EMBL/GenBank/DDBJ databases">
        <title>Snethiella sp. nov. sp. isolated from sea sand.</title>
        <authorList>
            <person name="Kim J."/>
            <person name="Jeong S.E."/>
            <person name="Jung H.S."/>
            <person name="Jeon C.O."/>
        </authorList>
    </citation>
    <scope>NUCLEOTIDE SEQUENCE [LARGE SCALE GENOMIC DNA]</scope>
    <source>
        <strain evidence="1 2">DP05</strain>
    </source>
</reference>
<evidence type="ECO:0000313" key="2">
    <source>
        <dbReference type="Proteomes" id="UP000476030"/>
    </source>
</evidence>
<dbReference type="RefSeq" id="WP_161315476.1">
    <property type="nucleotide sequence ID" value="NZ_WTUW01000002.1"/>
</dbReference>
<proteinExistence type="predicted"/>
<dbReference type="AlphaFoldDB" id="A0A6L8W769"/>
<sequence length="176" mass="20289">MYVSNEKLLSLKVFYLGRKITKNLQSIVDALKMVDAACEKLERQVSHKQRKRLVFYYLLGSEISRGDEKSIIYRQKAKRVADDIKCMSYYYYMRIKEATSLSKKVDGFSSGVIRSIGAQDDGYQVEVNRFGGVRSITDNASRAVEVDLNRLSPKNRDFLESTNLMKMLKHHGINYP</sequence>
<organism evidence="1 2">
    <name type="scientific">Sneathiella litorea</name>
    <dbReference type="NCBI Taxonomy" id="2606216"/>
    <lineage>
        <taxon>Bacteria</taxon>
        <taxon>Pseudomonadati</taxon>
        <taxon>Pseudomonadota</taxon>
        <taxon>Alphaproteobacteria</taxon>
        <taxon>Sneathiellales</taxon>
        <taxon>Sneathiellaceae</taxon>
        <taxon>Sneathiella</taxon>
    </lineage>
</organism>
<protein>
    <submittedName>
        <fullName evidence="1">Uncharacterized protein</fullName>
    </submittedName>
</protein>
<keyword evidence="2" id="KW-1185">Reference proteome</keyword>
<evidence type="ECO:0000313" key="1">
    <source>
        <dbReference type="EMBL" id="MZR30936.1"/>
    </source>
</evidence>
<comment type="caution">
    <text evidence="1">The sequence shown here is derived from an EMBL/GenBank/DDBJ whole genome shotgun (WGS) entry which is preliminary data.</text>
</comment>
<dbReference type="Proteomes" id="UP000476030">
    <property type="component" value="Unassembled WGS sequence"/>
</dbReference>
<accession>A0A6L8W769</accession>
<dbReference type="EMBL" id="WTUW01000002">
    <property type="protein sequence ID" value="MZR30936.1"/>
    <property type="molecule type" value="Genomic_DNA"/>
</dbReference>
<gene>
    <name evidence="1" type="ORF">GQE98_09850</name>
</gene>
<name>A0A6L8W769_9PROT</name>